<evidence type="ECO:0000256" key="1">
    <source>
        <dbReference type="SAM" id="SignalP"/>
    </source>
</evidence>
<feature type="signal peptide" evidence="1">
    <location>
        <begin position="1"/>
        <end position="24"/>
    </location>
</feature>
<proteinExistence type="predicted"/>
<dbReference type="Proteomes" id="UP000019760">
    <property type="component" value="Unassembled WGS sequence"/>
</dbReference>
<keyword evidence="1" id="KW-0732">Signal</keyword>
<reference evidence="3" key="1">
    <citation type="journal article" date="2014" name="FEMS Microbiol. Lett.">
        <title>Draft Genomic DNA Sequence of the Facultatively Methylotrophic Bacterium Acidomonas methanolica type strain MB58.</title>
        <authorList>
            <person name="Higashiura N."/>
            <person name="Hadano H."/>
            <person name="Hirakawa H."/>
            <person name="Matsutani M."/>
            <person name="Takabe S."/>
            <person name="Matsushita K."/>
            <person name="Azuma Y."/>
        </authorList>
    </citation>
    <scope>NUCLEOTIDE SEQUENCE [LARGE SCALE GENOMIC DNA]</scope>
    <source>
        <strain evidence="3">MB58</strain>
    </source>
</reference>
<dbReference type="AlphaFoldDB" id="A0A023D352"/>
<protein>
    <submittedName>
        <fullName evidence="2">Uncharacterized protein</fullName>
    </submittedName>
</protein>
<dbReference type="OrthoDB" id="7285050at2"/>
<comment type="caution">
    <text evidence="2">The sequence shown here is derived from an EMBL/GenBank/DDBJ whole genome shotgun (WGS) entry which is preliminary data.</text>
</comment>
<feature type="chain" id="PRO_5030001323" evidence="1">
    <location>
        <begin position="25"/>
        <end position="148"/>
    </location>
</feature>
<gene>
    <name evidence="2" type="ORF">Amme_031_034</name>
</gene>
<sequence>MIRKIRTIVTATGLMAFFAGPALADPAHDMAAAGAPAGKSLTPAQLVALPDGGAPPPPHGYTEVEDSEAVLADFSATVRTHRTLGLPGNEAHQSTNIPNDAPSHFSIGNMPVKFIAPVAPPYTQNVYRTVAGSPGVQDDVLLETDGHP</sequence>
<dbReference type="EMBL" id="BAND01000031">
    <property type="protein sequence ID" value="GAJ28572.1"/>
    <property type="molecule type" value="Genomic_DNA"/>
</dbReference>
<reference evidence="2 3" key="2">
    <citation type="journal article" date="2014" name="FEMS Microbiol. Lett.">
        <title>Draft genomic DNA sequence of the facultatively methylotrophic bacterium Acidomonas methanolica type strain MB58.</title>
        <authorList>
            <person name="Higashiura N."/>
            <person name="Hadano H."/>
            <person name="Hirakawa H."/>
            <person name="Matsutani M."/>
            <person name="Takabe S."/>
            <person name="Matsushita K."/>
            <person name="Azuma Y."/>
        </authorList>
    </citation>
    <scope>NUCLEOTIDE SEQUENCE [LARGE SCALE GENOMIC DNA]</scope>
    <source>
        <strain evidence="2 3">MB58</strain>
    </source>
</reference>
<keyword evidence="3" id="KW-1185">Reference proteome</keyword>
<organism evidence="2 3">
    <name type="scientific">Acidomonas methanolica NBRC 104435</name>
    <dbReference type="NCBI Taxonomy" id="1231351"/>
    <lineage>
        <taxon>Bacteria</taxon>
        <taxon>Pseudomonadati</taxon>
        <taxon>Pseudomonadota</taxon>
        <taxon>Alphaproteobacteria</taxon>
        <taxon>Acetobacterales</taxon>
        <taxon>Acetobacteraceae</taxon>
        <taxon>Acidomonas</taxon>
    </lineage>
</organism>
<name>A0A023D352_ACIMT</name>
<evidence type="ECO:0000313" key="2">
    <source>
        <dbReference type="EMBL" id="GAJ28572.1"/>
    </source>
</evidence>
<evidence type="ECO:0000313" key="3">
    <source>
        <dbReference type="Proteomes" id="UP000019760"/>
    </source>
</evidence>
<accession>A0A023D352</accession>
<dbReference type="RefSeq" id="WP_052511769.1">
    <property type="nucleotide sequence ID" value="NZ_BAND01000031.1"/>
</dbReference>